<evidence type="ECO:0000313" key="3">
    <source>
        <dbReference type="Proteomes" id="UP000094769"/>
    </source>
</evidence>
<feature type="transmembrane region" description="Helical" evidence="1">
    <location>
        <begin position="102"/>
        <end position="122"/>
    </location>
</feature>
<feature type="transmembrane region" description="Helical" evidence="1">
    <location>
        <begin position="261"/>
        <end position="287"/>
    </location>
</feature>
<dbReference type="RefSeq" id="WP_069123132.1">
    <property type="nucleotide sequence ID" value="NZ_MARB01000007.1"/>
</dbReference>
<sequence length="303" mass="33165">MKALASFVMRGTSQSAMATTGLTMLSLVFPFIGILGSACAGLVFLRQGMSAGIKTLLLSTLAIALLMWVIIGNPLPAVGILLVFWLPVALLGMLLRNTMSLAFTTQVAIGFGLLVVLVQYIVLSDPAAFWQEYLQPLGQRFVDTGLLDQSQSQQLVEQISVVMCGVVAVVYMLQLVSSLYLARWWQAVLYNPGGFAKEFHQLRVHRVVGVVGVLALLFLLMPGERIPVTLNCMGAVFLGVPFLQGLAVAHGVFNGMKSVQLWLVLVYLLLIVFMPQMVMALTVIGLMDVWIDFRARFRQRQSG</sequence>
<keyword evidence="1" id="KW-0812">Transmembrane</keyword>
<gene>
    <name evidence="2" type="ORF">CODIS_15270</name>
</gene>
<dbReference type="InterPro" id="IPR018710">
    <property type="entry name" value="DUF2232"/>
</dbReference>
<feature type="transmembrane region" description="Helical" evidence="1">
    <location>
        <begin position="159"/>
        <end position="182"/>
    </location>
</feature>
<comment type="caution">
    <text evidence="2">The sequence shown here is derived from an EMBL/GenBank/DDBJ whole genome shotgun (WGS) entry which is preliminary data.</text>
</comment>
<protein>
    <recommendedName>
        <fullName evidence="4">DUF2232 domain-containing protein</fullName>
    </recommendedName>
</protein>
<feature type="transmembrane region" description="Helical" evidence="1">
    <location>
        <begin position="77"/>
        <end position="95"/>
    </location>
</feature>
<feature type="transmembrane region" description="Helical" evidence="1">
    <location>
        <begin position="228"/>
        <end position="249"/>
    </location>
</feature>
<dbReference type="Proteomes" id="UP000094769">
    <property type="component" value="Unassembled WGS sequence"/>
</dbReference>
<dbReference type="OrthoDB" id="5659946at2"/>
<organism evidence="2 3">
    <name type="scientific">Candidatus Thiodiazotropha endolucinida</name>
    <dbReference type="NCBI Taxonomy" id="1655433"/>
    <lineage>
        <taxon>Bacteria</taxon>
        <taxon>Pseudomonadati</taxon>
        <taxon>Pseudomonadota</taxon>
        <taxon>Gammaproteobacteria</taxon>
        <taxon>Chromatiales</taxon>
        <taxon>Sedimenticolaceae</taxon>
        <taxon>Candidatus Thiodiazotropha</taxon>
    </lineage>
</organism>
<dbReference type="EMBL" id="MARB01000007">
    <property type="protein sequence ID" value="ODJ88116.1"/>
    <property type="molecule type" value="Genomic_DNA"/>
</dbReference>
<keyword evidence="3" id="KW-1185">Reference proteome</keyword>
<feature type="transmembrane region" description="Helical" evidence="1">
    <location>
        <begin position="52"/>
        <end position="71"/>
    </location>
</feature>
<evidence type="ECO:0000256" key="1">
    <source>
        <dbReference type="SAM" id="Phobius"/>
    </source>
</evidence>
<dbReference type="AlphaFoldDB" id="A0A7Z0VMR9"/>
<evidence type="ECO:0000313" key="2">
    <source>
        <dbReference type="EMBL" id="ODJ88116.1"/>
    </source>
</evidence>
<keyword evidence="1" id="KW-1133">Transmembrane helix</keyword>
<keyword evidence="1" id="KW-0472">Membrane</keyword>
<proteinExistence type="predicted"/>
<dbReference type="Pfam" id="PF09991">
    <property type="entry name" value="DUF2232"/>
    <property type="match status" value="1"/>
</dbReference>
<evidence type="ECO:0008006" key="4">
    <source>
        <dbReference type="Google" id="ProtNLM"/>
    </source>
</evidence>
<feature type="transmembrane region" description="Helical" evidence="1">
    <location>
        <begin position="28"/>
        <end position="45"/>
    </location>
</feature>
<name>A0A7Z0VMR9_9GAMM</name>
<reference evidence="2 3" key="1">
    <citation type="submission" date="2016-06" db="EMBL/GenBank/DDBJ databases">
        <title>Genome sequence of endosymbiont of Candidatus Endolucinida thiodiazotropha.</title>
        <authorList>
            <person name="Poehlein A."/>
            <person name="Koenig S."/>
            <person name="Heiden S.E."/>
            <person name="Thuermer A."/>
            <person name="Voget S."/>
            <person name="Daniel R."/>
            <person name="Markert S."/>
            <person name="Gros O."/>
            <person name="Schweder T."/>
        </authorList>
    </citation>
    <scope>NUCLEOTIDE SEQUENCE [LARGE SCALE GENOMIC DNA]</scope>
    <source>
        <strain evidence="2 3">COS</strain>
    </source>
</reference>
<feature type="transmembrane region" description="Helical" evidence="1">
    <location>
        <begin position="203"/>
        <end position="222"/>
    </location>
</feature>
<accession>A0A7Z0VMR9</accession>